<accession>A0A6A7BVQ4</accession>
<feature type="region of interest" description="Disordered" evidence="1">
    <location>
        <begin position="342"/>
        <end position="374"/>
    </location>
</feature>
<feature type="compositionally biased region" description="Pro residues" evidence="1">
    <location>
        <begin position="251"/>
        <end position="274"/>
    </location>
</feature>
<protein>
    <submittedName>
        <fullName evidence="2">Uncharacterized protein</fullName>
    </submittedName>
</protein>
<feature type="region of interest" description="Disordered" evidence="1">
    <location>
        <begin position="97"/>
        <end position="279"/>
    </location>
</feature>
<dbReference type="EMBL" id="MU005995">
    <property type="protein sequence ID" value="KAF2859281.1"/>
    <property type="molecule type" value="Genomic_DNA"/>
</dbReference>
<feature type="region of interest" description="Disordered" evidence="1">
    <location>
        <begin position="1"/>
        <end position="69"/>
    </location>
</feature>
<dbReference type="OrthoDB" id="2504266at2759"/>
<gene>
    <name evidence="2" type="ORF">K470DRAFT_102958</name>
</gene>
<feature type="compositionally biased region" description="Pro residues" evidence="1">
    <location>
        <begin position="41"/>
        <end position="53"/>
    </location>
</feature>
<evidence type="ECO:0000256" key="1">
    <source>
        <dbReference type="SAM" id="MobiDB-lite"/>
    </source>
</evidence>
<feature type="compositionally biased region" description="Pro residues" evidence="1">
    <location>
        <begin position="232"/>
        <end position="244"/>
    </location>
</feature>
<proteinExistence type="predicted"/>
<feature type="compositionally biased region" description="Basic and acidic residues" evidence="1">
    <location>
        <begin position="1"/>
        <end position="24"/>
    </location>
</feature>
<feature type="compositionally biased region" description="Low complexity" evidence="1">
    <location>
        <begin position="222"/>
        <end position="231"/>
    </location>
</feature>
<evidence type="ECO:0000313" key="3">
    <source>
        <dbReference type="Proteomes" id="UP000799421"/>
    </source>
</evidence>
<name>A0A6A7BVQ4_9PEZI</name>
<organism evidence="2 3">
    <name type="scientific">Piedraia hortae CBS 480.64</name>
    <dbReference type="NCBI Taxonomy" id="1314780"/>
    <lineage>
        <taxon>Eukaryota</taxon>
        <taxon>Fungi</taxon>
        <taxon>Dikarya</taxon>
        <taxon>Ascomycota</taxon>
        <taxon>Pezizomycotina</taxon>
        <taxon>Dothideomycetes</taxon>
        <taxon>Dothideomycetidae</taxon>
        <taxon>Capnodiales</taxon>
        <taxon>Piedraiaceae</taxon>
        <taxon>Piedraia</taxon>
    </lineage>
</organism>
<keyword evidence="3" id="KW-1185">Reference proteome</keyword>
<dbReference type="AlphaFoldDB" id="A0A6A7BVQ4"/>
<reference evidence="2" key="1">
    <citation type="journal article" date="2020" name="Stud. Mycol.">
        <title>101 Dothideomycetes genomes: a test case for predicting lifestyles and emergence of pathogens.</title>
        <authorList>
            <person name="Haridas S."/>
            <person name="Albert R."/>
            <person name="Binder M."/>
            <person name="Bloem J."/>
            <person name="Labutti K."/>
            <person name="Salamov A."/>
            <person name="Andreopoulos B."/>
            <person name="Baker S."/>
            <person name="Barry K."/>
            <person name="Bills G."/>
            <person name="Bluhm B."/>
            <person name="Cannon C."/>
            <person name="Castanera R."/>
            <person name="Culley D."/>
            <person name="Daum C."/>
            <person name="Ezra D."/>
            <person name="Gonzalez J."/>
            <person name="Henrissat B."/>
            <person name="Kuo A."/>
            <person name="Liang C."/>
            <person name="Lipzen A."/>
            <person name="Lutzoni F."/>
            <person name="Magnuson J."/>
            <person name="Mondo S."/>
            <person name="Nolan M."/>
            <person name="Ohm R."/>
            <person name="Pangilinan J."/>
            <person name="Park H.-J."/>
            <person name="Ramirez L."/>
            <person name="Alfaro M."/>
            <person name="Sun H."/>
            <person name="Tritt A."/>
            <person name="Yoshinaga Y."/>
            <person name="Zwiers L.-H."/>
            <person name="Turgeon B."/>
            <person name="Goodwin S."/>
            <person name="Spatafora J."/>
            <person name="Crous P."/>
            <person name="Grigoriev I."/>
        </authorList>
    </citation>
    <scope>NUCLEOTIDE SEQUENCE</scope>
    <source>
        <strain evidence="2">CBS 480.64</strain>
    </source>
</reference>
<evidence type="ECO:0000313" key="2">
    <source>
        <dbReference type="EMBL" id="KAF2859281.1"/>
    </source>
</evidence>
<sequence length="387" mass="42971">MDDASAKQEDTTVARTQEEFEQWKRAQHARNRKEETAPEAPAKPTPKPAPQPTPLSEQPNIFGPGFFDKWKEDENQARLQLPVMGVKKSKFADIWESETSKEMAPPKSAPEPSTDDEDKRGFDRILAMLGNANINRVDTAPPEQPSSTAQTKTKSRYSGFFEQQQDERRPASGPIPSYRGPDVNLQHIIHQKPMADPNEGKKQSNYLLELMMGSSKQPQPQPQQTLTQQQPQPQPHPQPQPQPPQQLGHPPQQPIPHPPQPQQPFPHWMEPPLPMGTRSVPEQMIDDHHRNHAGPFGNLMPLPPQMGGMPLMGPPGPGRGFMPPPGFTRAMPPVPPGMPYHPSLGPPTREPLHYPTPAGGGAPRMPPGFFNAPQHVMDGAGARYETR</sequence>
<dbReference type="Proteomes" id="UP000799421">
    <property type="component" value="Unassembled WGS sequence"/>
</dbReference>